<evidence type="ECO:0000256" key="6">
    <source>
        <dbReference type="ARBA" id="ARBA00022617"/>
    </source>
</evidence>
<dbReference type="GO" id="GO:0006082">
    <property type="term" value="P:organic acid metabolic process"/>
    <property type="evidence" value="ECO:0007669"/>
    <property type="project" value="TreeGrafter"/>
</dbReference>
<name>A0A226ESM7_FOLCA</name>
<keyword evidence="6 14" id="KW-0349">Heme</keyword>
<evidence type="ECO:0000256" key="9">
    <source>
        <dbReference type="ARBA" id="ARBA00022848"/>
    </source>
</evidence>
<proteinExistence type="inferred from homology"/>
<dbReference type="GO" id="GO:0020037">
    <property type="term" value="F:heme binding"/>
    <property type="evidence" value="ECO:0007669"/>
    <property type="project" value="InterPro"/>
</dbReference>
<dbReference type="InterPro" id="IPR002401">
    <property type="entry name" value="Cyt_P450_E_grp-I"/>
</dbReference>
<feature type="transmembrane region" description="Helical" evidence="16">
    <location>
        <begin position="21"/>
        <end position="40"/>
    </location>
</feature>
<keyword evidence="18" id="KW-1185">Reference proteome</keyword>
<dbReference type="GO" id="GO:0005789">
    <property type="term" value="C:endoplasmic reticulum membrane"/>
    <property type="evidence" value="ECO:0007669"/>
    <property type="project" value="UniProtKB-SubCell"/>
</dbReference>
<evidence type="ECO:0000256" key="1">
    <source>
        <dbReference type="ARBA" id="ARBA00001971"/>
    </source>
</evidence>
<feature type="binding site" description="axial binding residue" evidence="14">
    <location>
        <position position="468"/>
    </location>
    <ligand>
        <name>heme</name>
        <dbReference type="ChEBI" id="CHEBI:30413"/>
    </ligand>
    <ligandPart>
        <name>Fe</name>
        <dbReference type="ChEBI" id="CHEBI:18248"/>
    </ligandPart>
</feature>
<evidence type="ECO:0000313" key="18">
    <source>
        <dbReference type="Proteomes" id="UP000198287"/>
    </source>
</evidence>
<dbReference type="FunFam" id="1.10.630.10:FF:000238">
    <property type="entry name" value="Cytochrome P450 2A6"/>
    <property type="match status" value="1"/>
</dbReference>
<comment type="subcellular location">
    <subcellularLocation>
        <location evidence="4">Endoplasmic reticulum membrane</location>
        <topology evidence="4">Peripheral membrane protein</topology>
    </subcellularLocation>
    <subcellularLocation>
        <location evidence="3">Microsome membrane</location>
        <topology evidence="3">Peripheral membrane protein</topology>
    </subcellularLocation>
</comment>
<keyword evidence="9" id="KW-0492">Microsome</keyword>
<accession>A0A226ESM7</accession>
<dbReference type="GO" id="GO:0008395">
    <property type="term" value="F:steroid hydroxylase activity"/>
    <property type="evidence" value="ECO:0007669"/>
    <property type="project" value="TreeGrafter"/>
</dbReference>
<sequence>MLADLGKISKRYSCNLKFVMIVEFTLCLIVFALFRFVLVSGHIAQDLPPGPYRWPLIGNVVEMALADLKYPHKALGLMAKKYGDIMGLGFGVHYMVVISSYEAIKDILSRPEVSMARLVWPFVADRAYGKTNMGIIWNGFESWQELKRFTIRTMRDFGFGKRNSMTVVMQDEVKDLVAEIKSQISTDGVWDVDAWLLASSAINILWSLVAGYRFSLGDAKLRRAVQLNDNIVHAVGFTNKYSIFPWVKDWFPKWSRHEEHVACYEEMQVFLKDIIDEIDAKRKARSNPDPESFIEVFLHEAEKRGGSDENYNIEQLIVILQDLFLAGSETTSNTVNWLLLYVAMNPEVQKRVQMEIAEVIGPNNVPTLHHENRMPYTKATILETFRTAIILPMPGPRVATQDLTVGEYVIPKGAGVTYNLGPMLGDTEYWGDPQVFRPERFLRKEDQGEYQIVKAERILMFGFGRRICLGESLAWNSLFLYTTTLLQKFELSIIPGMEPSGIAISSGTLSPEPYRLRVKCREE</sequence>
<keyword evidence="16" id="KW-1133">Transmembrane helix</keyword>
<evidence type="ECO:0000256" key="15">
    <source>
        <dbReference type="RuleBase" id="RU000461"/>
    </source>
</evidence>
<dbReference type="AlphaFoldDB" id="A0A226ESM7"/>
<dbReference type="InterPro" id="IPR036396">
    <property type="entry name" value="Cyt_P450_sf"/>
</dbReference>
<dbReference type="OrthoDB" id="7775173at2759"/>
<evidence type="ECO:0000256" key="4">
    <source>
        <dbReference type="ARBA" id="ARBA00004406"/>
    </source>
</evidence>
<evidence type="ECO:0000256" key="2">
    <source>
        <dbReference type="ARBA" id="ARBA00003690"/>
    </source>
</evidence>
<dbReference type="PRINTS" id="PR00385">
    <property type="entry name" value="P450"/>
</dbReference>
<dbReference type="EMBL" id="LNIX01000002">
    <property type="protein sequence ID" value="OXA60602.1"/>
    <property type="molecule type" value="Genomic_DNA"/>
</dbReference>
<evidence type="ECO:0000256" key="14">
    <source>
        <dbReference type="PIRSR" id="PIRSR602401-1"/>
    </source>
</evidence>
<evidence type="ECO:0000256" key="8">
    <source>
        <dbReference type="ARBA" id="ARBA00022824"/>
    </source>
</evidence>
<comment type="cofactor">
    <cofactor evidence="1 14">
        <name>heme</name>
        <dbReference type="ChEBI" id="CHEBI:30413"/>
    </cofactor>
</comment>
<dbReference type="STRING" id="158441.A0A226ESM7"/>
<comment type="caution">
    <text evidence="17">The sequence shown here is derived from an EMBL/GenBank/DDBJ whole genome shotgun (WGS) entry which is preliminary data.</text>
</comment>
<evidence type="ECO:0000256" key="13">
    <source>
        <dbReference type="ARBA" id="ARBA00023136"/>
    </source>
</evidence>
<evidence type="ECO:0000256" key="7">
    <source>
        <dbReference type="ARBA" id="ARBA00022723"/>
    </source>
</evidence>
<gene>
    <name evidence="17" type="ORF">Fcan01_04664</name>
</gene>
<dbReference type="Gene3D" id="1.10.630.10">
    <property type="entry name" value="Cytochrome P450"/>
    <property type="match status" value="1"/>
</dbReference>
<keyword evidence="13 16" id="KW-0472">Membrane</keyword>
<keyword evidence="7 14" id="KW-0479">Metal-binding</keyword>
<reference evidence="17 18" key="1">
    <citation type="submission" date="2015-12" db="EMBL/GenBank/DDBJ databases">
        <title>The genome of Folsomia candida.</title>
        <authorList>
            <person name="Faddeeva A."/>
            <person name="Derks M.F."/>
            <person name="Anvar Y."/>
            <person name="Smit S."/>
            <person name="Van Straalen N."/>
            <person name="Roelofs D."/>
        </authorList>
    </citation>
    <scope>NUCLEOTIDE SEQUENCE [LARGE SCALE GENOMIC DNA]</scope>
    <source>
        <strain evidence="17 18">VU population</strain>
        <tissue evidence="17">Whole body</tissue>
    </source>
</reference>
<evidence type="ECO:0000313" key="17">
    <source>
        <dbReference type="EMBL" id="OXA60602.1"/>
    </source>
</evidence>
<protein>
    <submittedName>
        <fullName evidence="17">Cytochrome P450 2J6</fullName>
    </submittedName>
</protein>
<dbReference type="PRINTS" id="PR00463">
    <property type="entry name" value="EP450I"/>
</dbReference>
<evidence type="ECO:0000256" key="10">
    <source>
        <dbReference type="ARBA" id="ARBA00023002"/>
    </source>
</evidence>
<dbReference type="Proteomes" id="UP000198287">
    <property type="component" value="Unassembled WGS sequence"/>
</dbReference>
<dbReference type="InterPro" id="IPR050182">
    <property type="entry name" value="Cytochrome_P450_fam2"/>
</dbReference>
<evidence type="ECO:0000256" key="11">
    <source>
        <dbReference type="ARBA" id="ARBA00023004"/>
    </source>
</evidence>
<keyword evidence="16" id="KW-0812">Transmembrane</keyword>
<evidence type="ECO:0000256" key="3">
    <source>
        <dbReference type="ARBA" id="ARBA00004174"/>
    </source>
</evidence>
<comment type="similarity">
    <text evidence="5 15">Belongs to the cytochrome P450 family.</text>
</comment>
<dbReference type="OMA" id="WSAMRKF"/>
<dbReference type="PANTHER" id="PTHR24300:SF376">
    <property type="entry name" value="CYTOCHROME P450 15A1"/>
    <property type="match status" value="1"/>
</dbReference>
<keyword evidence="10 15" id="KW-0560">Oxidoreductase</keyword>
<evidence type="ECO:0000256" key="5">
    <source>
        <dbReference type="ARBA" id="ARBA00010617"/>
    </source>
</evidence>
<dbReference type="InterPro" id="IPR001128">
    <property type="entry name" value="Cyt_P450"/>
</dbReference>
<organism evidence="17 18">
    <name type="scientific">Folsomia candida</name>
    <name type="common">Springtail</name>
    <dbReference type="NCBI Taxonomy" id="158441"/>
    <lineage>
        <taxon>Eukaryota</taxon>
        <taxon>Metazoa</taxon>
        <taxon>Ecdysozoa</taxon>
        <taxon>Arthropoda</taxon>
        <taxon>Hexapoda</taxon>
        <taxon>Collembola</taxon>
        <taxon>Entomobryomorpha</taxon>
        <taxon>Isotomoidea</taxon>
        <taxon>Isotomidae</taxon>
        <taxon>Proisotominae</taxon>
        <taxon>Folsomia</taxon>
    </lineage>
</organism>
<dbReference type="GO" id="GO:0005506">
    <property type="term" value="F:iron ion binding"/>
    <property type="evidence" value="ECO:0007669"/>
    <property type="project" value="InterPro"/>
</dbReference>
<dbReference type="PROSITE" id="PS00086">
    <property type="entry name" value="CYTOCHROME_P450"/>
    <property type="match status" value="1"/>
</dbReference>
<evidence type="ECO:0000256" key="16">
    <source>
        <dbReference type="SAM" id="Phobius"/>
    </source>
</evidence>
<keyword evidence="12 15" id="KW-0503">Monooxygenase</keyword>
<dbReference type="SUPFAM" id="SSF48264">
    <property type="entry name" value="Cytochrome P450"/>
    <property type="match status" value="1"/>
</dbReference>
<dbReference type="InterPro" id="IPR017972">
    <property type="entry name" value="Cyt_P450_CS"/>
</dbReference>
<dbReference type="GO" id="GO:0006805">
    <property type="term" value="P:xenobiotic metabolic process"/>
    <property type="evidence" value="ECO:0007669"/>
    <property type="project" value="TreeGrafter"/>
</dbReference>
<comment type="function">
    <text evidence="2">May be involved in the metabolism of insect hormones and in the breakdown of synthetic insecticides.</text>
</comment>
<keyword evidence="8" id="KW-0256">Endoplasmic reticulum</keyword>
<dbReference type="Pfam" id="PF00067">
    <property type="entry name" value="p450"/>
    <property type="match status" value="1"/>
</dbReference>
<dbReference type="GO" id="GO:0016712">
    <property type="term" value="F:oxidoreductase activity, acting on paired donors, with incorporation or reduction of molecular oxygen, reduced flavin or flavoprotein as one donor, and incorporation of one atom of oxygen"/>
    <property type="evidence" value="ECO:0007669"/>
    <property type="project" value="TreeGrafter"/>
</dbReference>
<dbReference type="PANTHER" id="PTHR24300">
    <property type="entry name" value="CYTOCHROME P450 508A4-RELATED"/>
    <property type="match status" value="1"/>
</dbReference>
<keyword evidence="11 14" id="KW-0408">Iron</keyword>
<evidence type="ECO:0000256" key="12">
    <source>
        <dbReference type="ARBA" id="ARBA00023033"/>
    </source>
</evidence>